<feature type="domain" description="FAD/NAD(P)-binding" evidence="12">
    <location>
        <begin position="7"/>
        <end position="295"/>
    </location>
</feature>
<dbReference type="AlphaFoldDB" id="A0AAU9D4S4"/>
<dbReference type="Gene3D" id="3.50.50.60">
    <property type="entry name" value="FAD/NAD(P)-binding domain"/>
    <property type="match status" value="2"/>
</dbReference>
<organism evidence="13 14">
    <name type="scientific">Xylocopilactobacillus apis</name>
    <dbReference type="NCBI Taxonomy" id="2932183"/>
    <lineage>
        <taxon>Bacteria</taxon>
        <taxon>Bacillati</taxon>
        <taxon>Bacillota</taxon>
        <taxon>Bacilli</taxon>
        <taxon>Lactobacillales</taxon>
        <taxon>Lactobacillaceae</taxon>
        <taxon>Xylocopilactobacillus</taxon>
    </lineage>
</organism>
<dbReference type="Pfam" id="PF07992">
    <property type="entry name" value="Pyr_redox_2"/>
    <property type="match status" value="1"/>
</dbReference>
<dbReference type="RefSeq" id="WP_317697438.1">
    <property type="nucleotide sequence ID" value="NZ_AP026801.1"/>
</dbReference>
<proteinExistence type="inferred from homology"/>
<dbReference type="GO" id="GO:0004791">
    <property type="term" value="F:thioredoxin-disulfide reductase (NADPH) activity"/>
    <property type="evidence" value="ECO:0007669"/>
    <property type="project" value="UniProtKB-UniRule"/>
</dbReference>
<dbReference type="KEGG" id="xak:KIMC2_03790"/>
<reference evidence="13 14" key="1">
    <citation type="journal article" date="2023" name="Microbiol. Spectr.">
        <title>Symbiosis of Carpenter Bees with Uncharacterized Lactic Acid Bacteria Showing NAD Auxotrophy.</title>
        <authorList>
            <person name="Kawasaki S."/>
            <person name="Ozawa K."/>
            <person name="Mori T."/>
            <person name="Yamamoto A."/>
            <person name="Ito M."/>
            <person name="Ohkuma M."/>
            <person name="Sakamoto M."/>
            <person name="Matsutani M."/>
        </authorList>
    </citation>
    <scope>NUCLEOTIDE SEQUENCE [LARGE SCALE GENOMIC DNA]</scope>
    <source>
        <strain evidence="13 14">KimC2</strain>
    </source>
</reference>
<evidence type="ECO:0000256" key="6">
    <source>
        <dbReference type="ARBA" id="ARBA00023002"/>
    </source>
</evidence>
<evidence type="ECO:0000256" key="11">
    <source>
        <dbReference type="RuleBase" id="RU003881"/>
    </source>
</evidence>
<keyword evidence="14" id="KW-1185">Reference proteome</keyword>
<evidence type="ECO:0000256" key="10">
    <source>
        <dbReference type="RuleBase" id="RU003880"/>
    </source>
</evidence>
<dbReference type="InterPro" id="IPR005982">
    <property type="entry name" value="Thioredox_Rdtase"/>
</dbReference>
<dbReference type="SUPFAM" id="SSF51905">
    <property type="entry name" value="FAD/NAD(P)-binding domain"/>
    <property type="match status" value="1"/>
</dbReference>
<protein>
    <recommendedName>
        <fullName evidence="3 10">Thioredoxin reductase</fullName>
        <ecNumber evidence="10">1.8.1.9</ecNumber>
    </recommendedName>
</protein>
<evidence type="ECO:0000256" key="3">
    <source>
        <dbReference type="ARBA" id="ARBA00018719"/>
    </source>
</evidence>
<evidence type="ECO:0000256" key="5">
    <source>
        <dbReference type="ARBA" id="ARBA00022827"/>
    </source>
</evidence>
<evidence type="ECO:0000256" key="2">
    <source>
        <dbReference type="ARBA" id="ARBA00011738"/>
    </source>
</evidence>
<dbReference type="GO" id="GO:0019430">
    <property type="term" value="P:removal of superoxide radicals"/>
    <property type="evidence" value="ECO:0007669"/>
    <property type="project" value="UniProtKB-UniRule"/>
</dbReference>
<keyword evidence="5 10" id="KW-0274">FAD</keyword>
<dbReference type="InterPro" id="IPR008255">
    <property type="entry name" value="Pyr_nucl-diS_OxRdtase_2_AS"/>
</dbReference>
<comment type="cofactor">
    <cofactor evidence="11">
        <name>FAD</name>
        <dbReference type="ChEBI" id="CHEBI:57692"/>
    </cofactor>
    <text evidence="11">Binds 1 FAD per subunit.</text>
</comment>
<name>A0AAU9D4S4_9LACO</name>
<dbReference type="Proteomes" id="UP001321804">
    <property type="component" value="Chromosome"/>
</dbReference>
<evidence type="ECO:0000259" key="12">
    <source>
        <dbReference type="Pfam" id="PF07992"/>
    </source>
</evidence>
<keyword evidence="8 10" id="KW-0676">Redox-active center</keyword>
<comment type="catalytic activity">
    <reaction evidence="9 10">
        <text>[thioredoxin]-dithiol + NADP(+) = [thioredoxin]-disulfide + NADPH + H(+)</text>
        <dbReference type="Rhea" id="RHEA:20345"/>
        <dbReference type="Rhea" id="RHEA-COMP:10698"/>
        <dbReference type="Rhea" id="RHEA-COMP:10700"/>
        <dbReference type="ChEBI" id="CHEBI:15378"/>
        <dbReference type="ChEBI" id="CHEBI:29950"/>
        <dbReference type="ChEBI" id="CHEBI:50058"/>
        <dbReference type="ChEBI" id="CHEBI:57783"/>
        <dbReference type="ChEBI" id="CHEBI:58349"/>
        <dbReference type="EC" id="1.8.1.9"/>
    </reaction>
</comment>
<dbReference type="InterPro" id="IPR050097">
    <property type="entry name" value="Ferredoxin-NADP_redctase_2"/>
</dbReference>
<dbReference type="EMBL" id="AP026801">
    <property type="protein sequence ID" value="BDR55817.1"/>
    <property type="molecule type" value="Genomic_DNA"/>
</dbReference>
<evidence type="ECO:0000256" key="1">
    <source>
        <dbReference type="ARBA" id="ARBA00009333"/>
    </source>
</evidence>
<dbReference type="PANTHER" id="PTHR48105">
    <property type="entry name" value="THIOREDOXIN REDUCTASE 1-RELATED-RELATED"/>
    <property type="match status" value="1"/>
</dbReference>
<dbReference type="NCBIfam" id="TIGR01292">
    <property type="entry name" value="TRX_reduct"/>
    <property type="match status" value="1"/>
</dbReference>
<dbReference type="GO" id="GO:0005737">
    <property type="term" value="C:cytoplasm"/>
    <property type="evidence" value="ECO:0007669"/>
    <property type="project" value="InterPro"/>
</dbReference>
<dbReference type="PRINTS" id="PR00368">
    <property type="entry name" value="FADPNR"/>
</dbReference>
<gene>
    <name evidence="13" type="ORF">KIMC2_03790</name>
</gene>
<evidence type="ECO:0000313" key="14">
    <source>
        <dbReference type="Proteomes" id="UP001321804"/>
    </source>
</evidence>
<dbReference type="PROSITE" id="PS00573">
    <property type="entry name" value="PYRIDINE_REDOX_2"/>
    <property type="match status" value="1"/>
</dbReference>
<dbReference type="InterPro" id="IPR036188">
    <property type="entry name" value="FAD/NAD-bd_sf"/>
</dbReference>
<keyword evidence="7" id="KW-1015">Disulfide bond</keyword>
<dbReference type="InterPro" id="IPR023753">
    <property type="entry name" value="FAD/NAD-binding_dom"/>
</dbReference>
<evidence type="ECO:0000256" key="4">
    <source>
        <dbReference type="ARBA" id="ARBA00022630"/>
    </source>
</evidence>
<keyword evidence="4 10" id="KW-0285">Flavoprotein</keyword>
<comment type="subunit">
    <text evidence="2 10">Homodimer.</text>
</comment>
<dbReference type="EC" id="1.8.1.9" evidence="10"/>
<keyword evidence="11" id="KW-0521">NADP</keyword>
<evidence type="ECO:0000313" key="13">
    <source>
        <dbReference type="EMBL" id="BDR55817.1"/>
    </source>
</evidence>
<dbReference type="PRINTS" id="PR00469">
    <property type="entry name" value="PNDRDTASEII"/>
</dbReference>
<evidence type="ECO:0000256" key="9">
    <source>
        <dbReference type="ARBA" id="ARBA00048132"/>
    </source>
</evidence>
<sequence length="313" mass="33662">MTEAEIFDVIIIGAGPAGMTSAIYAARSNLKTLLLDRGIYGGQMNNTAEIENYPGYESILGPDLSQKMYDGVEKFGADYRYGTVQTINDLGTVKEVITDEGTYQAGAVILATGAEHRKIGIPGEEEYGGRGVSYCAVCDGNFFKNKDIAVVGGGDSAVEEGIYLANLGRSVTIIHRRDQLRAQKILQDRAFANDKIHFIWNADVKEIIGDGKAVTEITYRDKQTDEIKSVPASGIFIYVGVLPMTDAFKSLGVLDNNGWIISNPEDMTTSVPGVFAVGDARKKDLRQIANAVGEGAVAGKGVFDYLQSLPAAK</sequence>
<comment type="similarity">
    <text evidence="1 10">Belongs to the class-II pyridine nucleotide-disulfide oxidoreductase family.</text>
</comment>
<keyword evidence="6 10" id="KW-0560">Oxidoreductase</keyword>
<evidence type="ECO:0000256" key="7">
    <source>
        <dbReference type="ARBA" id="ARBA00023157"/>
    </source>
</evidence>
<evidence type="ECO:0000256" key="8">
    <source>
        <dbReference type="ARBA" id="ARBA00023284"/>
    </source>
</evidence>
<accession>A0AAU9D4S4</accession>